<feature type="compositionally biased region" description="Low complexity" evidence="1">
    <location>
        <begin position="1"/>
        <end position="15"/>
    </location>
</feature>
<name>A0AB34KW58_9PEZI</name>
<proteinExistence type="predicted"/>
<gene>
    <name evidence="2" type="ORF">WHR41_03951</name>
</gene>
<reference evidence="2 3" key="1">
    <citation type="journal article" date="2020" name="Microbiol. Resour. Announc.">
        <title>Draft Genome Sequence of a Cladosporium Species Isolated from the Mesophotic Ascidian Didemnum maculosum.</title>
        <authorList>
            <person name="Gioti A."/>
            <person name="Siaperas R."/>
            <person name="Nikolaivits E."/>
            <person name="Le Goff G."/>
            <person name="Ouazzani J."/>
            <person name="Kotoulas G."/>
            <person name="Topakas E."/>
        </authorList>
    </citation>
    <scope>NUCLEOTIDE SEQUENCE [LARGE SCALE GENOMIC DNA]</scope>
    <source>
        <strain evidence="2 3">TM138-S3</strain>
    </source>
</reference>
<feature type="compositionally biased region" description="Basic and acidic residues" evidence="1">
    <location>
        <begin position="211"/>
        <end position="239"/>
    </location>
</feature>
<dbReference type="Pfam" id="PF17242">
    <property type="entry name" value="DUF5315"/>
    <property type="match status" value="1"/>
</dbReference>
<feature type="region of interest" description="Disordered" evidence="1">
    <location>
        <begin position="151"/>
        <end position="239"/>
    </location>
</feature>
<dbReference type="EMBL" id="JAAQHG020000010">
    <property type="protein sequence ID" value="KAL1587374.1"/>
    <property type="molecule type" value="Genomic_DNA"/>
</dbReference>
<evidence type="ECO:0000313" key="3">
    <source>
        <dbReference type="Proteomes" id="UP000803884"/>
    </source>
</evidence>
<evidence type="ECO:0000313" key="2">
    <source>
        <dbReference type="EMBL" id="KAL1587374.1"/>
    </source>
</evidence>
<accession>A0AB34KW58</accession>
<feature type="compositionally biased region" description="Low complexity" evidence="1">
    <location>
        <begin position="271"/>
        <end position="284"/>
    </location>
</feature>
<feature type="compositionally biased region" description="Polar residues" evidence="1">
    <location>
        <begin position="194"/>
        <end position="210"/>
    </location>
</feature>
<protein>
    <submittedName>
        <fullName evidence="2">Uncharacterized protein</fullName>
    </submittedName>
</protein>
<feature type="region of interest" description="Disordered" evidence="1">
    <location>
        <begin position="267"/>
        <end position="301"/>
    </location>
</feature>
<organism evidence="2 3">
    <name type="scientific">Cladosporium halotolerans</name>
    <dbReference type="NCBI Taxonomy" id="1052096"/>
    <lineage>
        <taxon>Eukaryota</taxon>
        <taxon>Fungi</taxon>
        <taxon>Dikarya</taxon>
        <taxon>Ascomycota</taxon>
        <taxon>Pezizomycotina</taxon>
        <taxon>Dothideomycetes</taxon>
        <taxon>Dothideomycetidae</taxon>
        <taxon>Cladosporiales</taxon>
        <taxon>Cladosporiaceae</taxon>
        <taxon>Cladosporium</taxon>
    </lineage>
</organism>
<dbReference type="GeneID" id="96005395"/>
<dbReference type="AlphaFoldDB" id="A0AB34KW58"/>
<dbReference type="RefSeq" id="XP_069230479.1">
    <property type="nucleotide sequence ID" value="XM_069372557.1"/>
</dbReference>
<sequence length="301" mass="32799">MESVASSSKSAKPSPTANTKPSRLPAPSLFVGPPSRNTSQLSVSRQLLPDAAQRGKGDPLSRQRSALSRPFEAAETPTEEPKKEQDGGTRLRKDSERRTEARWQEMQSTLNEVELTAQSSTHVFGESHAKALDQLRDAQVALAWAWGRGNEESGLLNSTSAEDTISQFNMSGEGRQSTTDSTGNGSQSRKRTDTQSSASTVLSDESVQSDRTTKESRAKMEDETAEDIRRASERRGKNEEYFRMVEKSVGDVVSKLDIVAEAMTRVEAESRSLWSSSSVTASSSEQGERGQQGPDEPVAVK</sequence>
<keyword evidence="3" id="KW-1185">Reference proteome</keyword>
<feature type="compositionally biased region" description="Basic and acidic residues" evidence="1">
    <location>
        <begin position="79"/>
        <end position="103"/>
    </location>
</feature>
<comment type="caution">
    <text evidence="2">The sequence shown here is derived from an EMBL/GenBank/DDBJ whole genome shotgun (WGS) entry which is preliminary data.</text>
</comment>
<dbReference type="Proteomes" id="UP000803884">
    <property type="component" value="Unassembled WGS sequence"/>
</dbReference>
<evidence type="ECO:0000256" key="1">
    <source>
        <dbReference type="SAM" id="MobiDB-lite"/>
    </source>
</evidence>
<feature type="compositionally biased region" description="Polar residues" evidence="1">
    <location>
        <begin position="155"/>
        <end position="187"/>
    </location>
</feature>
<feature type="region of interest" description="Disordered" evidence="1">
    <location>
        <begin position="1"/>
        <end position="103"/>
    </location>
</feature>
<feature type="compositionally biased region" description="Polar residues" evidence="1">
    <location>
        <begin position="35"/>
        <end position="45"/>
    </location>
</feature>